<gene>
    <name evidence="2" type="ORF">METZ01_LOCUS422142</name>
</gene>
<dbReference type="Pfam" id="PF00535">
    <property type="entry name" value="Glycos_transf_2"/>
    <property type="match status" value="1"/>
</dbReference>
<reference evidence="2" key="1">
    <citation type="submission" date="2018-05" db="EMBL/GenBank/DDBJ databases">
        <authorList>
            <person name="Lanie J.A."/>
            <person name="Ng W.-L."/>
            <person name="Kazmierczak K.M."/>
            <person name="Andrzejewski T.M."/>
            <person name="Davidsen T.M."/>
            <person name="Wayne K.J."/>
            <person name="Tettelin H."/>
            <person name="Glass J.I."/>
            <person name="Rusch D."/>
            <person name="Podicherti R."/>
            <person name="Tsui H.-C.T."/>
            <person name="Winkler M.E."/>
        </authorList>
    </citation>
    <scope>NUCLEOTIDE SEQUENCE</scope>
</reference>
<feature type="domain" description="Glycosyltransferase 2-like" evidence="1">
    <location>
        <begin position="4"/>
        <end position="39"/>
    </location>
</feature>
<organism evidence="2">
    <name type="scientific">marine metagenome</name>
    <dbReference type="NCBI Taxonomy" id="408172"/>
    <lineage>
        <taxon>unclassified sequences</taxon>
        <taxon>metagenomes</taxon>
        <taxon>ecological metagenomes</taxon>
    </lineage>
</organism>
<dbReference type="InterPro" id="IPR001173">
    <property type="entry name" value="Glyco_trans_2-like"/>
</dbReference>
<evidence type="ECO:0000313" key="2">
    <source>
        <dbReference type="EMBL" id="SVD69288.1"/>
    </source>
</evidence>
<dbReference type="AlphaFoldDB" id="A0A382XG20"/>
<evidence type="ECO:0000259" key="1">
    <source>
        <dbReference type="Pfam" id="PF00535"/>
    </source>
</evidence>
<protein>
    <recommendedName>
        <fullName evidence="1">Glycosyltransferase 2-like domain-containing protein</fullName>
    </recommendedName>
</protein>
<sequence length="64" mass="7091">MKITIGIPAYNEENNIASIITKLKKVTDSIIVCDDGSSEILIKASSKDLKISEVPILDIKERFK</sequence>
<dbReference type="SUPFAM" id="SSF53448">
    <property type="entry name" value="Nucleotide-diphospho-sugar transferases"/>
    <property type="match status" value="1"/>
</dbReference>
<name>A0A382XG20_9ZZZZ</name>
<dbReference type="Gene3D" id="3.90.550.10">
    <property type="entry name" value="Spore Coat Polysaccharide Biosynthesis Protein SpsA, Chain A"/>
    <property type="match status" value="1"/>
</dbReference>
<accession>A0A382XG20</accession>
<proteinExistence type="predicted"/>
<dbReference type="InterPro" id="IPR029044">
    <property type="entry name" value="Nucleotide-diphossugar_trans"/>
</dbReference>
<dbReference type="EMBL" id="UINC01167022">
    <property type="protein sequence ID" value="SVD69288.1"/>
    <property type="molecule type" value="Genomic_DNA"/>
</dbReference>